<evidence type="ECO:0000256" key="1">
    <source>
        <dbReference type="SAM" id="MobiDB-lite"/>
    </source>
</evidence>
<sequence>MLDEMTEEFGRKHGFPPGTNRVRLARHDDQEIARALGSDGRAAADLVTFYGSIAEVVWEDVGNGYVLVLTPSVVRFPRHAGGADQLVRRG</sequence>
<dbReference type="RefSeq" id="WP_159026077.1">
    <property type="nucleotide sequence ID" value="NZ_JADBGF010000001.1"/>
</dbReference>
<evidence type="ECO:0000313" key="2">
    <source>
        <dbReference type="EMBL" id="MBE1602917.1"/>
    </source>
</evidence>
<comment type="caution">
    <text evidence="2">The sequence shown here is derived from an EMBL/GenBank/DDBJ whole genome shotgun (WGS) entry which is preliminary data.</text>
</comment>
<protein>
    <submittedName>
        <fullName evidence="2">Uncharacterized protein</fullName>
    </submittedName>
</protein>
<feature type="region of interest" description="Disordered" evidence="1">
    <location>
        <begin position="1"/>
        <end position="21"/>
    </location>
</feature>
<dbReference type="AlphaFoldDB" id="A0A8I0TWE9"/>
<dbReference type="Proteomes" id="UP000629287">
    <property type="component" value="Unassembled WGS sequence"/>
</dbReference>
<reference evidence="2 3" key="1">
    <citation type="submission" date="2020-10" db="EMBL/GenBank/DDBJ databases">
        <title>Sequencing the genomes of 1000 actinobacteria strains.</title>
        <authorList>
            <person name="Klenk H.-P."/>
        </authorList>
    </citation>
    <scope>NUCLEOTIDE SEQUENCE [LARGE SCALE GENOMIC DNA]</scope>
    <source>
        <strain evidence="2 3">DSM 41803</strain>
    </source>
</reference>
<accession>A0A8I0TWE9</accession>
<name>A0A8I0TWE9_9ACTN</name>
<gene>
    <name evidence="2" type="ORF">H4687_009046</name>
</gene>
<dbReference type="EMBL" id="JADBGF010000001">
    <property type="protein sequence ID" value="MBE1602917.1"/>
    <property type="molecule type" value="Genomic_DNA"/>
</dbReference>
<dbReference type="GeneID" id="86833442"/>
<evidence type="ECO:0000313" key="3">
    <source>
        <dbReference type="Proteomes" id="UP000629287"/>
    </source>
</evidence>
<organism evidence="2 3">
    <name type="scientific">Streptomyces stelliscabiei</name>
    <dbReference type="NCBI Taxonomy" id="146820"/>
    <lineage>
        <taxon>Bacteria</taxon>
        <taxon>Bacillati</taxon>
        <taxon>Actinomycetota</taxon>
        <taxon>Actinomycetes</taxon>
        <taxon>Kitasatosporales</taxon>
        <taxon>Streptomycetaceae</taxon>
        <taxon>Streptomyces</taxon>
    </lineage>
</organism>
<proteinExistence type="predicted"/>
<keyword evidence="3" id="KW-1185">Reference proteome</keyword>